<sequence length="372" mass="40336">MVGETTLEEMNNLAEDTVSLIRHDGEQLQCGQCKTKTADCRLQTGGKMQTEVACLVFGIAVTTALIVDIYTGDHHTGGSAVDAAIGTMLCVGVMNPESSGLGGLKWSEVFEPAIKLAKEGFKVTPHTAVFTKQKSDKNKETTSKDHAKFLREKISPDKTFNASYYGPIFGQAEPHGTAHVSVIGPDGELVSVTSTINDYFGSGIMTKHGIILNNEMADFSIPEVTKVGWDGPPKANFIAPGRRPLSSCVPTVVLHKEKRCWFRMSLGASGGMYITPAVAEVLINYLAFNDSLEDSIERPRVFFNINTGKPEIEAEKFKDKGAASRLQKDLRKMGHDISSKPALTDVNGLSYFKEKITAHADSRRGGEGSAQF</sequence>
<feature type="binding site" evidence="2">
    <location>
        <position position="271"/>
    </location>
    <ligand>
        <name>L-glutamate</name>
        <dbReference type="ChEBI" id="CHEBI:29985"/>
    </ligand>
</feature>
<dbReference type="STRING" id="50429.A0A2B4SJ18"/>
<dbReference type="InterPro" id="IPR029055">
    <property type="entry name" value="Ntn_hydrolases_N"/>
</dbReference>
<dbReference type="Proteomes" id="UP000225706">
    <property type="component" value="Unassembled WGS sequence"/>
</dbReference>
<evidence type="ECO:0000256" key="2">
    <source>
        <dbReference type="PIRSR" id="PIRSR600101-2"/>
    </source>
</evidence>
<dbReference type="InterPro" id="IPR043137">
    <property type="entry name" value="GGT_ssub_C"/>
</dbReference>
<dbReference type="PANTHER" id="PTHR11686:SF54">
    <property type="entry name" value="GLUTATHIONE HYDROLASE 7"/>
    <property type="match status" value="1"/>
</dbReference>
<feature type="active site" description="Nucleophile" evidence="1">
    <location>
        <position position="177"/>
    </location>
</feature>
<organism evidence="3 4">
    <name type="scientific">Stylophora pistillata</name>
    <name type="common">Smooth cauliflower coral</name>
    <dbReference type="NCBI Taxonomy" id="50429"/>
    <lineage>
        <taxon>Eukaryota</taxon>
        <taxon>Metazoa</taxon>
        <taxon>Cnidaria</taxon>
        <taxon>Anthozoa</taxon>
        <taxon>Hexacorallia</taxon>
        <taxon>Scleractinia</taxon>
        <taxon>Astrocoeniina</taxon>
        <taxon>Pocilloporidae</taxon>
        <taxon>Stylophora</taxon>
    </lineage>
</organism>
<evidence type="ECO:0000313" key="4">
    <source>
        <dbReference type="Proteomes" id="UP000225706"/>
    </source>
</evidence>
<dbReference type="AlphaFoldDB" id="A0A2B4SJ18"/>
<accession>A0A2B4SJ18</accession>
<dbReference type="InterPro" id="IPR000101">
    <property type="entry name" value="GGT_peptidase"/>
</dbReference>
<dbReference type="Gene3D" id="3.60.20.40">
    <property type="match status" value="1"/>
</dbReference>
<name>A0A2B4SJ18_STYPI</name>
<dbReference type="EMBL" id="LSMT01000059">
    <property type="protein sequence ID" value="PFX29881.1"/>
    <property type="molecule type" value="Genomic_DNA"/>
</dbReference>
<dbReference type="GO" id="GO:0005886">
    <property type="term" value="C:plasma membrane"/>
    <property type="evidence" value="ECO:0007669"/>
    <property type="project" value="TreeGrafter"/>
</dbReference>
<gene>
    <name evidence="3" type="primary">GGT4</name>
    <name evidence="3" type="ORF">AWC38_SpisGene5382</name>
</gene>
<dbReference type="PRINTS" id="PR01210">
    <property type="entry name" value="GGTRANSPTASE"/>
</dbReference>
<proteinExistence type="predicted"/>
<keyword evidence="4" id="KW-1185">Reference proteome</keyword>
<feature type="binding site" evidence="2">
    <location>
        <position position="218"/>
    </location>
    <ligand>
        <name>L-glutamate</name>
        <dbReference type="ChEBI" id="CHEBI:29985"/>
    </ligand>
</feature>
<dbReference type="Pfam" id="PF01019">
    <property type="entry name" value="G_glu_transpept"/>
    <property type="match status" value="2"/>
</dbReference>
<comment type="caution">
    <text evidence="3">The sequence shown here is derived from an EMBL/GenBank/DDBJ whole genome shotgun (WGS) entry which is preliminary data.</text>
</comment>
<dbReference type="GO" id="GO:0036374">
    <property type="term" value="F:glutathione hydrolase activity"/>
    <property type="evidence" value="ECO:0007669"/>
    <property type="project" value="InterPro"/>
</dbReference>
<protein>
    <submittedName>
        <fullName evidence="3">Putative inactive gamma-glutamyltranspeptidase 4</fullName>
    </submittedName>
</protein>
<reference evidence="4" key="1">
    <citation type="journal article" date="2017" name="bioRxiv">
        <title>Comparative analysis of the genomes of Stylophora pistillata and Acropora digitifera provides evidence for extensive differences between species of corals.</title>
        <authorList>
            <person name="Voolstra C.R."/>
            <person name="Li Y."/>
            <person name="Liew Y.J."/>
            <person name="Baumgarten S."/>
            <person name="Zoccola D."/>
            <person name="Flot J.-F."/>
            <person name="Tambutte S."/>
            <person name="Allemand D."/>
            <person name="Aranda M."/>
        </authorList>
    </citation>
    <scope>NUCLEOTIDE SEQUENCE [LARGE SCALE GENOMIC DNA]</scope>
</reference>
<dbReference type="OrthoDB" id="1081007at2759"/>
<evidence type="ECO:0000256" key="1">
    <source>
        <dbReference type="PIRSR" id="PIRSR600101-1"/>
    </source>
</evidence>
<dbReference type="GO" id="GO:0006751">
    <property type="term" value="P:glutathione catabolic process"/>
    <property type="evidence" value="ECO:0007669"/>
    <property type="project" value="InterPro"/>
</dbReference>
<feature type="binding site" evidence="2">
    <location>
        <begin position="246"/>
        <end position="247"/>
    </location>
    <ligand>
        <name>L-glutamate</name>
        <dbReference type="ChEBI" id="CHEBI:29985"/>
    </ligand>
</feature>
<dbReference type="SUPFAM" id="SSF56235">
    <property type="entry name" value="N-terminal nucleophile aminohydrolases (Ntn hydrolases)"/>
    <property type="match status" value="2"/>
</dbReference>
<evidence type="ECO:0000313" key="3">
    <source>
        <dbReference type="EMBL" id="PFX29881.1"/>
    </source>
</evidence>
<feature type="binding site" evidence="2">
    <location>
        <begin position="195"/>
        <end position="197"/>
    </location>
    <ligand>
        <name>L-glutamate</name>
        <dbReference type="ChEBI" id="CHEBI:29985"/>
    </ligand>
</feature>
<dbReference type="PANTHER" id="PTHR11686">
    <property type="entry name" value="GAMMA GLUTAMYL TRANSPEPTIDASE"/>
    <property type="match status" value="1"/>
</dbReference>